<dbReference type="InterPro" id="IPR036188">
    <property type="entry name" value="FAD/NAD-bd_sf"/>
</dbReference>
<dbReference type="PANTHER" id="PTHR13847">
    <property type="entry name" value="SARCOSINE DEHYDROGENASE-RELATED"/>
    <property type="match status" value="1"/>
</dbReference>
<sequence length="476" mass="51391">MSGGASGAGYNRSTAHLTRPAAQSIQDAVLRPFWTDDAAGPTSEPALRGAHRADLLVVGGGYTGLWTALQAKELDPGLRVVVLEGNTVGSGASGRNGGFCEASLTHGEANGELHFAAELPTLHRLGMENLDGIADTLRRYGLDAEFERTGQLAVATEPHQLEWLATESGPAVTRLDAAEMRSSIDSPLYLGGEWSRHDTAMVHPAKLVWGLKQACLELGVTIAEHSPARALRREGERMVVQTPHGSVEAARVALGTNAFPALLARARPYVIAVYDYVLMTEPLSDAQLASIGWSGRQGVGDLANQFHYYRLSADNRILWGGYDAIYHYGGRVNRAHEDRPATFQKLAEQFLLTFPQLEGIRFTHRWGGAIDTCTRFAPFFGTAHGGRVAYTAGFTGLGVGSSRWAARVLIDLLSGEQTELTELGMVRSKPIPWPAEPLTYPLVELTRRSLNRADARGGRRNLLLRAMDAAGVGFAS</sequence>
<dbReference type="AlphaFoldDB" id="A0A3E0WAW3"/>
<feature type="domain" description="FAD dependent oxidoreductase" evidence="1">
    <location>
        <begin position="54"/>
        <end position="412"/>
    </location>
</feature>
<dbReference type="SUPFAM" id="SSF51905">
    <property type="entry name" value="FAD/NAD(P)-binding domain"/>
    <property type="match status" value="1"/>
</dbReference>
<dbReference type="OrthoDB" id="9805852at2"/>
<dbReference type="Gene3D" id="3.30.9.10">
    <property type="entry name" value="D-Amino Acid Oxidase, subunit A, domain 2"/>
    <property type="match status" value="1"/>
</dbReference>
<dbReference type="EMBL" id="NBXE01000019">
    <property type="protein sequence ID" value="RFA27527.1"/>
    <property type="molecule type" value="Genomic_DNA"/>
</dbReference>
<dbReference type="InterPro" id="IPR006076">
    <property type="entry name" value="FAD-dep_OxRdtase"/>
</dbReference>
<reference evidence="2 3" key="1">
    <citation type="submission" date="2017-04" db="EMBL/GenBank/DDBJ databases">
        <title>Comparative genome analysis of Subtercola boreus.</title>
        <authorList>
            <person name="Cho Y.-J."/>
            <person name="Cho A."/>
            <person name="Kim O.-S."/>
            <person name="Lee J.-I."/>
        </authorList>
    </citation>
    <scope>NUCLEOTIDE SEQUENCE [LARGE SCALE GENOMIC DNA]</scope>
    <source>
        <strain evidence="2 3">P28004</strain>
    </source>
</reference>
<dbReference type="Pfam" id="PF01266">
    <property type="entry name" value="DAO"/>
    <property type="match status" value="1"/>
</dbReference>
<dbReference type="GO" id="GO:0005737">
    <property type="term" value="C:cytoplasm"/>
    <property type="evidence" value="ECO:0007669"/>
    <property type="project" value="TreeGrafter"/>
</dbReference>
<evidence type="ECO:0000313" key="3">
    <source>
        <dbReference type="Proteomes" id="UP000257080"/>
    </source>
</evidence>
<accession>A0A3E0WAW3</accession>
<proteinExistence type="predicted"/>
<dbReference type="Proteomes" id="UP000257080">
    <property type="component" value="Unassembled WGS sequence"/>
</dbReference>
<name>A0A3E0WAW3_9MICO</name>
<organism evidence="2 3">
    <name type="scientific">Subtercola boreus</name>
    <dbReference type="NCBI Taxonomy" id="120213"/>
    <lineage>
        <taxon>Bacteria</taxon>
        <taxon>Bacillati</taxon>
        <taxon>Actinomycetota</taxon>
        <taxon>Actinomycetes</taxon>
        <taxon>Micrococcales</taxon>
        <taxon>Microbacteriaceae</taxon>
        <taxon>Subtercola</taxon>
    </lineage>
</organism>
<evidence type="ECO:0000313" key="2">
    <source>
        <dbReference type="EMBL" id="RFA27527.1"/>
    </source>
</evidence>
<dbReference type="PANTHER" id="PTHR13847:SF281">
    <property type="entry name" value="FAD DEPENDENT OXIDOREDUCTASE DOMAIN-CONTAINING PROTEIN"/>
    <property type="match status" value="1"/>
</dbReference>
<evidence type="ECO:0000259" key="1">
    <source>
        <dbReference type="Pfam" id="PF01266"/>
    </source>
</evidence>
<dbReference type="RefSeq" id="WP_116418288.1">
    <property type="nucleotide sequence ID" value="NZ_NBXC01000014.1"/>
</dbReference>
<dbReference type="Gene3D" id="3.50.50.60">
    <property type="entry name" value="FAD/NAD(P)-binding domain"/>
    <property type="match status" value="1"/>
</dbReference>
<protein>
    <submittedName>
        <fullName evidence="2">FAD-dependent oxidoreductase</fullName>
    </submittedName>
</protein>
<comment type="caution">
    <text evidence="2">The sequence shown here is derived from an EMBL/GenBank/DDBJ whole genome shotgun (WGS) entry which is preliminary data.</text>
</comment>
<gene>
    <name evidence="2" type="ORF">B7R25_07295</name>
</gene>